<dbReference type="SMART" id="SM00263">
    <property type="entry name" value="LYZ1"/>
    <property type="match status" value="1"/>
</dbReference>
<dbReference type="PRINTS" id="PR00135">
    <property type="entry name" value="LYZLACT"/>
</dbReference>
<dbReference type="PROSITE" id="PS51348">
    <property type="entry name" value="GLYCOSYL_HYDROL_F22_2"/>
    <property type="match status" value="1"/>
</dbReference>
<keyword evidence="7 13" id="KW-0378">Hydrolase</keyword>
<reference evidence="13" key="1">
    <citation type="submission" date="2017-12" db="EMBL/GenBank/DDBJ databases">
        <authorList>
            <person name="Zhang Y.-C."/>
        </authorList>
    </citation>
    <scope>NUCLEOTIDE SEQUENCE</scope>
</reference>
<sequence>MKHLIIFLLMLVVHCYYCDAKHFRTRCDLVQELQKQGFPKDKMADWVCLIENESSRQTGVVGAPNKDGSRDHGLFQINDRYWCSNSRVPGKDCHVTCAVMTDDITQASICAKKIYRRQGFFAWEGWEESCQGTLPDISNC</sequence>
<dbReference type="GO" id="GO:0003796">
    <property type="term" value="F:lysozyme activity"/>
    <property type="evidence" value="ECO:0007669"/>
    <property type="project" value="UniProtKB-EC"/>
</dbReference>
<evidence type="ECO:0000313" key="13">
    <source>
        <dbReference type="EMBL" id="AZJ51073.1"/>
    </source>
</evidence>
<keyword evidence="5" id="KW-0929">Antimicrobial</keyword>
<dbReference type="FunFam" id="1.10.530.10:FF:000001">
    <property type="entry name" value="Lysozyme C"/>
    <property type="match status" value="1"/>
</dbReference>
<evidence type="ECO:0000256" key="1">
    <source>
        <dbReference type="ARBA" id="ARBA00000632"/>
    </source>
</evidence>
<dbReference type="InterPro" id="IPR023346">
    <property type="entry name" value="Lysozyme-like_dom_sf"/>
</dbReference>
<dbReference type="EC" id="3.2.1.17" evidence="3"/>
<comment type="catalytic activity">
    <reaction evidence="1">
        <text>Hydrolysis of (1-&gt;4)-beta-linkages between N-acetylmuramic acid and N-acetyl-D-glucosamine residues in a peptidoglycan and between N-acetyl-D-glucosamine residues in chitodextrins.</text>
        <dbReference type="EC" id="3.2.1.17"/>
    </reaction>
</comment>
<keyword evidence="12" id="KW-0732">Signal</keyword>
<dbReference type="EMBL" id="MG692501">
    <property type="protein sequence ID" value="AZJ51073.1"/>
    <property type="molecule type" value="mRNA"/>
</dbReference>
<evidence type="ECO:0000256" key="4">
    <source>
        <dbReference type="ARBA" id="ARBA00020438"/>
    </source>
</evidence>
<accession>A0A3Q8RVZ5</accession>
<protein>
    <recommendedName>
        <fullName evidence="4">Lysozyme</fullName>
        <ecNumber evidence="3">3.2.1.17</ecNumber>
    </recommendedName>
    <alternativeName>
        <fullName evidence="10">1,4-beta-N-acetylmuramidase</fullName>
    </alternativeName>
</protein>
<dbReference type="Gene3D" id="1.10.530.10">
    <property type="match status" value="1"/>
</dbReference>
<keyword evidence="6" id="KW-0081">Bacteriolytic enzyme</keyword>
<proteinExistence type="evidence at transcript level"/>
<dbReference type="Pfam" id="PF00062">
    <property type="entry name" value="Lys"/>
    <property type="match status" value="1"/>
</dbReference>
<dbReference type="PANTHER" id="PTHR11407:SF63">
    <property type="entry name" value="LYSOZYME C"/>
    <property type="match status" value="1"/>
</dbReference>
<evidence type="ECO:0000256" key="12">
    <source>
        <dbReference type="SAM" id="SignalP"/>
    </source>
</evidence>
<dbReference type="InterPro" id="IPR001916">
    <property type="entry name" value="Glyco_hydro_22"/>
</dbReference>
<dbReference type="CDD" id="cd16899">
    <property type="entry name" value="LYZ_C_invert"/>
    <property type="match status" value="1"/>
</dbReference>
<evidence type="ECO:0000256" key="6">
    <source>
        <dbReference type="ARBA" id="ARBA00022638"/>
    </source>
</evidence>
<evidence type="ECO:0000256" key="7">
    <source>
        <dbReference type="ARBA" id="ARBA00022801"/>
    </source>
</evidence>
<dbReference type="GO" id="GO:0031640">
    <property type="term" value="P:killing of cells of another organism"/>
    <property type="evidence" value="ECO:0007669"/>
    <property type="project" value="UniProtKB-KW"/>
</dbReference>
<evidence type="ECO:0000256" key="8">
    <source>
        <dbReference type="ARBA" id="ARBA00023157"/>
    </source>
</evidence>
<dbReference type="AlphaFoldDB" id="A0A3Q8RVZ5"/>
<evidence type="ECO:0000256" key="3">
    <source>
        <dbReference type="ARBA" id="ARBA00012732"/>
    </source>
</evidence>
<keyword evidence="8" id="KW-1015">Disulfide bond</keyword>
<dbReference type="SUPFAM" id="SSF53955">
    <property type="entry name" value="Lysozyme-like"/>
    <property type="match status" value="1"/>
</dbReference>
<organism evidence="13">
    <name type="scientific">Mythimna separata</name>
    <name type="common">Oriental armyworm</name>
    <name type="synonym">Pseudaletia separata</name>
    <dbReference type="NCBI Taxonomy" id="271217"/>
    <lineage>
        <taxon>Eukaryota</taxon>
        <taxon>Metazoa</taxon>
        <taxon>Ecdysozoa</taxon>
        <taxon>Arthropoda</taxon>
        <taxon>Hexapoda</taxon>
        <taxon>Insecta</taxon>
        <taxon>Pterygota</taxon>
        <taxon>Neoptera</taxon>
        <taxon>Endopterygota</taxon>
        <taxon>Lepidoptera</taxon>
        <taxon>Glossata</taxon>
        <taxon>Ditrysia</taxon>
        <taxon>Noctuoidea</taxon>
        <taxon>Noctuidae</taxon>
        <taxon>Noctuinae</taxon>
        <taxon>Hadenini</taxon>
        <taxon>Mythimna</taxon>
    </lineage>
</organism>
<keyword evidence="9 13" id="KW-0326">Glycosidase</keyword>
<evidence type="ECO:0000256" key="11">
    <source>
        <dbReference type="RuleBase" id="RU004440"/>
    </source>
</evidence>
<evidence type="ECO:0000256" key="5">
    <source>
        <dbReference type="ARBA" id="ARBA00022529"/>
    </source>
</evidence>
<dbReference type="GO" id="GO:0042742">
    <property type="term" value="P:defense response to bacterium"/>
    <property type="evidence" value="ECO:0007669"/>
    <property type="project" value="UniProtKB-KW"/>
</dbReference>
<name>A0A3Q8RVZ5_MYTSE</name>
<evidence type="ECO:0000256" key="10">
    <source>
        <dbReference type="ARBA" id="ARBA00031262"/>
    </source>
</evidence>
<feature type="chain" id="PRO_5018653348" description="Lysozyme" evidence="12">
    <location>
        <begin position="21"/>
        <end position="140"/>
    </location>
</feature>
<comment type="similarity">
    <text evidence="2 11">Belongs to the glycosyl hydrolase 22 family.</text>
</comment>
<feature type="signal peptide" evidence="12">
    <location>
        <begin position="1"/>
        <end position="20"/>
    </location>
</feature>
<dbReference type="PANTHER" id="PTHR11407">
    <property type="entry name" value="LYSOZYME C"/>
    <property type="match status" value="1"/>
</dbReference>
<evidence type="ECO:0000256" key="9">
    <source>
        <dbReference type="ARBA" id="ARBA00023295"/>
    </source>
</evidence>
<evidence type="ECO:0000256" key="2">
    <source>
        <dbReference type="ARBA" id="ARBA00010859"/>
    </source>
</evidence>